<evidence type="ECO:0000256" key="2">
    <source>
        <dbReference type="ARBA" id="ARBA00022962"/>
    </source>
</evidence>
<dbReference type="InterPro" id="IPR027417">
    <property type="entry name" value="P-loop_NTPase"/>
</dbReference>
<dbReference type="Gene3D" id="3.40.1390.20">
    <property type="entry name" value="HprK N-terminal domain-like"/>
    <property type="match status" value="1"/>
</dbReference>
<dbReference type="SUPFAM" id="SSF52540">
    <property type="entry name" value="P-loop containing nucleoside triphosphate hydrolases"/>
    <property type="match status" value="1"/>
</dbReference>
<dbReference type="CDD" id="cd03109">
    <property type="entry name" value="DTBS"/>
    <property type="match status" value="1"/>
</dbReference>
<name>A0ABQ6TU38_9BACT</name>
<feature type="domain" description="DRTGG" evidence="3">
    <location>
        <begin position="229"/>
        <end position="328"/>
    </location>
</feature>
<proteinExistence type="predicted"/>
<dbReference type="PANTHER" id="PTHR21343:SF8">
    <property type="entry name" value="DRTGG DOMAIN-CONTAINING PROTEIN"/>
    <property type="match status" value="1"/>
</dbReference>
<dbReference type="InterPro" id="IPR028979">
    <property type="entry name" value="Ser_kin/Pase_Hpr-like_N_sf"/>
</dbReference>
<evidence type="ECO:0000313" key="5">
    <source>
        <dbReference type="Proteomes" id="UP000798046"/>
    </source>
</evidence>
<evidence type="ECO:0000313" key="4">
    <source>
        <dbReference type="EMBL" id="KAB0672523.1"/>
    </source>
</evidence>
<organism evidence="4 5">
    <name type="scientific">Oryzomonas sagensis</name>
    <dbReference type="NCBI Taxonomy" id="2603857"/>
    <lineage>
        <taxon>Bacteria</taxon>
        <taxon>Pseudomonadati</taxon>
        <taxon>Thermodesulfobacteriota</taxon>
        <taxon>Desulfuromonadia</taxon>
        <taxon>Geobacterales</taxon>
        <taxon>Geobacteraceae</taxon>
        <taxon>Oryzomonas</taxon>
    </lineage>
</organism>
<dbReference type="SUPFAM" id="SSF75138">
    <property type="entry name" value="HprK N-terminal domain-like"/>
    <property type="match status" value="1"/>
</dbReference>
<dbReference type="InterPro" id="IPR010766">
    <property type="entry name" value="DRTGG"/>
</dbReference>
<evidence type="ECO:0000256" key="1">
    <source>
        <dbReference type="ARBA" id="ARBA00011643"/>
    </source>
</evidence>
<dbReference type="Pfam" id="PF13500">
    <property type="entry name" value="AAA_26"/>
    <property type="match status" value="1"/>
</dbReference>
<dbReference type="Gene3D" id="3.40.50.300">
    <property type="entry name" value="P-loop containing nucleotide triphosphate hydrolases"/>
    <property type="match status" value="1"/>
</dbReference>
<sequence>MCKKIFIAATGQHCGKTTISLSLMHLARKKYERVGFIKPIGPKCIEYHGLTMDMDAAMVASVYGLDEDAHLMSPMTLTPGSTRKFLDGKIAPETPRMLITGAIRELEQKYDFLIIEGAGHGGVGSVVGANNAQVATMAGAPVLMVTNGGIGNVVDAVELNLALYEREKADVRVVMVNKLLPEKRERSLAYLKKAFGGSDLLVTSAFDYSPVLAHPTLQHVAQMLGLPLKGNPAEKSRICHNIQLGAASSQRVIDHLEESTLLIVTSSRDELIVTASSLHHIPDFKKRLTGLVISGHAPMSLITQQILDDSKIPYIRVEETSSEVFYRLREHVSKIGPDDLEKIELINSTSESYIDFAAIDALL</sequence>
<accession>A0ABQ6TU38</accession>
<keyword evidence="5" id="KW-1185">Reference proteome</keyword>
<dbReference type="RefSeq" id="WP_151156409.1">
    <property type="nucleotide sequence ID" value="NZ_VZRA01000001.1"/>
</dbReference>
<protein>
    <submittedName>
        <fullName evidence="4">AAA family ATPase</fullName>
    </submittedName>
</protein>
<evidence type="ECO:0000259" key="3">
    <source>
        <dbReference type="Pfam" id="PF07085"/>
    </source>
</evidence>
<dbReference type="PANTHER" id="PTHR21343">
    <property type="entry name" value="DETHIOBIOTIN SYNTHETASE"/>
    <property type="match status" value="1"/>
</dbReference>
<dbReference type="EMBL" id="VZRA01000001">
    <property type="protein sequence ID" value="KAB0672523.1"/>
    <property type="molecule type" value="Genomic_DNA"/>
</dbReference>
<comment type="caution">
    <text evidence="4">The sequence shown here is derived from an EMBL/GenBank/DDBJ whole genome shotgun (WGS) entry which is preliminary data.</text>
</comment>
<gene>
    <name evidence="4" type="ORF">F6V30_04645</name>
</gene>
<comment type="subunit">
    <text evidence="1">Homohexamer.</text>
</comment>
<dbReference type="Pfam" id="PF07085">
    <property type="entry name" value="DRTGG"/>
    <property type="match status" value="1"/>
</dbReference>
<dbReference type="Proteomes" id="UP000798046">
    <property type="component" value="Unassembled WGS sequence"/>
</dbReference>
<keyword evidence="2" id="KW-0315">Glutamine amidotransferase</keyword>
<reference evidence="4 5" key="1">
    <citation type="journal article" date="2020" name="Microorganisms">
        <title>Description of Three Novel Members in the Family Geobacteraceae, Oryzomonas japonicum gen. nov., sp. nov., Oryzomonas sagensis sp. nov., and Oryzomonas ruber sp. nov.</title>
        <authorList>
            <person name="Xu Z."/>
            <person name="Masuda Y."/>
            <person name="Hayakawa C."/>
            <person name="Ushijima N."/>
            <person name="Kawano K."/>
            <person name="Shiratori Y."/>
            <person name="Senoo K."/>
            <person name="Itoh H."/>
        </authorList>
    </citation>
    <scope>NUCLEOTIDE SEQUENCE [LARGE SCALE GENOMIC DNA]</scope>
    <source>
        <strain evidence="4 5">Red100</strain>
    </source>
</reference>